<evidence type="ECO:0000313" key="5">
    <source>
        <dbReference type="Proteomes" id="UP000196074"/>
    </source>
</evidence>
<organism evidence="4 5">
    <name type="scientific">Enterococcus cecorum</name>
    <dbReference type="NCBI Taxonomy" id="44008"/>
    <lineage>
        <taxon>Bacteria</taxon>
        <taxon>Bacillati</taxon>
        <taxon>Bacillota</taxon>
        <taxon>Bacilli</taxon>
        <taxon>Lactobacillales</taxon>
        <taxon>Enterococcaceae</taxon>
        <taxon>Enterococcus</taxon>
    </lineage>
</organism>
<evidence type="ECO:0000313" key="4">
    <source>
        <dbReference type="EMBL" id="OUQ11397.1"/>
    </source>
</evidence>
<dbReference type="CDD" id="cd04301">
    <property type="entry name" value="NAT_SF"/>
    <property type="match status" value="1"/>
</dbReference>
<dbReference type="PANTHER" id="PTHR43800">
    <property type="entry name" value="PEPTIDYL-LYSINE N-ACETYLTRANSFERASE YJAB"/>
    <property type="match status" value="1"/>
</dbReference>
<sequence length="162" mass="19026">MKRNHDYAILELDQRDTYLQPIVQLWEVNVKITHTFLTEEEIQNIKQYVPQAVEHVQHLCIALSEKGELLGFIGVADQRLEMLFIQVNARGQGISKQLLRYAIKNFDVNELTVNEQNPQAIGFYEYLGFVTYKRTDLDEEGQPYLLLYMKLAPNHENERHFS</sequence>
<reference evidence="5" key="1">
    <citation type="submission" date="2017-04" db="EMBL/GenBank/DDBJ databases">
        <title>Function of individual gut microbiota members based on whole genome sequencing of pure cultures obtained from chicken caecum.</title>
        <authorList>
            <person name="Medvecky M."/>
            <person name="Cejkova D."/>
            <person name="Polansky O."/>
            <person name="Karasova D."/>
            <person name="Kubasova T."/>
            <person name="Cizek A."/>
            <person name="Rychlik I."/>
        </authorList>
    </citation>
    <scope>NUCLEOTIDE SEQUENCE [LARGE SCALE GENOMIC DNA]</scope>
    <source>
        <strain evidence="5">An144</strain>
    </source>
</reference>
<dbReference type="EMBL" id="NFLC01000003">
    <property type="protein sequence ID" value="OUQ11397.1"/>
    <property type="molecule type" value="Genomic_DNA"/>
</dbReference>
<proteinExistence type="predicted"/>
<dbReference type="InterPro" id="IPR016181">
    <property type="entry name" value="Acyl_CoA_acyltransferase"/>
</dbReference>
<dbReference type="RefSeq" id="WP_087213964.1">
    <property type="nucleotide sequence ID" value="NZ_JAKYKU010000025.1"/>
</dbReference>
<dbReference type="InterPro" id="IPR000182">
    <property type="entry name" value="GNAT_dom"/>
</dbReference>
<dbReference type="Gene3D" id="3.40.630.30">
    <property type="match status" value="1"/>
</dbReference>
<dbReference type="SUPFAM" id="SSF55729">
    <property type="entry name" value="Acyl-CoA N-acyltransferases (Nat)"/>
    <property type="match status" value="1"/>
</dbReference>
<keyword evidence="2" id="KW-0012">Acyltransferase</keyword>
<dbReference type="GO" id="GO:0016747">
    <property type="term" value="F:acyltransferase activity, transferring groups other than amino-acyl groups"/>
    <property type="evidence" value="ECO:0007669"/>
    <property type="project" value="InterPro"/>
</dbReference>
<dbReference type="PANTHER" id="PTHR43800:SF1">
    <property type="entry name" value="PEPTIDYL-LYSINE N-ACETYLTRANSFERASE YJAB"/>
    <property type="match status" value="1"/>
</dbReference>
<feature type="domain" description="N-acetyltransferase" evidence="3">
    <location>
        <begin position="16"/>
        <end position="154"/>
    </location>
</feature>
<dbReference type="Proteomes" id="UP000196074">
    <property type="component" value="Unassembled WGS sequence"/>
</dbReference>
<comment type="caution">
    <text evidence="4">The sequence shown here is derived from an EMBL/GenBank/DDBJ whole genome shotgun (WGS) entry which is preliminary data.</text>
</comment>
<evidence type="ECO:0000256" key="2">
    <source>
        <dbReference type="ARBA" id="ARBA00023315"/>
    </source>
</evidence>
<protein>
    <recommendedName>
        <fullName evidence="3">N-acetyltransferase domain-containing protein</fullName>
    </recommendedName>
</protein>
<accession>A0A1Y4R1I7</accession>
<evidence type="ECO:0000256" key="1">
    <source>
        <dbReference type="ARBA" id="ARBA00022679"/>
    </source>
</evidence>
<gene>
    <name evidence="4" type="ORF">B5E88_02785</name>
</gene>
<keyword evidence="1" id="KW-0808">Transferase</keyword>
<dbReference type="PROSITE" id="PS51186">
    <property type="entry name" value="GNAT"/>
    <property type="match status" value="1"/>
</dbReference>
<name>A0A1Y4R1I7_9ENTE</name>
<dbReference type="AlphaFoldDB" id="A0A1Y4R1I7"/>
<dbReference type="Pfam" id="PF13673">
    <property type="entry name" value="Acetyltransf_10"/>
    <property type="match status" value="1"/>
</dbReference>
<evidence type="ECO:0000259" key="3">
    <source>
        <dbReference type="PROSITE" id="PS51186"/>
    </source>
</evidence>